<gene>
    <name evidence="6" type="ORF">SYNPS1DRAFT_12671</name>
</gene>
<keyword evidence="3" id="KW-0862">Zinc</keyword>
<dbReference type="PANTHER" id="PTHR13848">
    <property type="entry name" value="PROTEIN YIPPEE-LIKE CG15309-RELATED"/>
    <property type="match status" value="1"/>
</dbReference>
<evidence type="ECO:0000256" key="3">
    <source>
        <dbReference type="ARBA" id="ARBA00022833"/>
    </source>
</evidence>
<evidence type="ECO:0000259" key="5">
    <source>
        <dbReference type="PROSITE" id="PS51792"/>
    </source>
</evidence>
<comment type="similarity">
    <text evidence="1 4">Belongs to the yippee family.</text>
</comment>
<accession>A0A4P9Z4C8</accession>
<evidence type="ECO:0000256" key="4">
    <source>
        <dbReference type="RuleBase" id="RU110713"/>
    </source>
</evidence>
<dbReference type="Proteomes" id="UP000278143">
    <property type="component" value="Unassembled WGS sequence"/>
</dbReference>
<feature type="domain" description="Yippee" evidence="5">
    <location>
        <begin position="13"/>
        <end position="110"/>
    </location>
</feature>
<reference evidence="7" key="1">
    <citation type="journal article" date="2018" name="Nat. Microbiol.">
        <title>Leveraging single-cell genomics to expand the fungal tree of life.</title>
        <authorList>
            <person name="Ahrendt S.R."/>
            <person name="Quandt C.A."/>
            <person name="Ciobanu D."/>
            <person name="Clum A."/>
            <person name="Salamov A."/>
            <person name="Andreopoulos B."/>
            <person name="Cheng J.F."/>
            <person name="Woyke T."/>
            <person name="Pelin A."/>
            <person name="Henrissat B."/>
            <person name="Reynolds N.K."/>
            <person name="Benny G.L."/>
            <person name="Smith M.E."/>
            <person name="James T.Y."/>
            <person name="Grigoriev I.V."/>
        </authorList>
    </citation>
    <scope>NUCLEOTIDE SEQUENCE [LARGE SCALE GENOMIC DNA]</scope>
    <source>
        <strain evidence="7">Benny S71-1</strain>
    </source>
</reference>
<keyword evidence="7" id="KW-1185">Reference proteome</keyword>
<evidence type="ECO:0000256" key="2">
    <source>
        <dbReference type="ARBA" id="ARBA00022723"/>
    </source>
</evidence>
<dbReference type="PROSITE" id="PS51792">
    <property type="entry name" value="YIPPEE"/>
    <property type="match status" value="1"/>
</dbReference>
<sequence length="110" mass="12566">MGLIRKRFLNGDHIYGCSQCATHLAPKDGIMSTAFQGQNGRAYLFRAVVNIIEGPAQERPMTTGKHVVCDIECMECHQVVGWRYIKAYEESQRYKEGRFILEKKLLTLLS</sequence>
<dbReference type="Pfam" id="PF03226">
    <property type="entry name" value="Yippee-Mis18"/>
    <property type="match status" value="1"/>
</dbReference>
<dbReference type="InterPro" id="IPR004910">
    <property type="entry name" value="Yippee/Mis18/Cereblon"/>
</dbReference>
<dbReference type="OrthoDB" id="6407410at2759"/>
<dbReference type="EMBL" id="KZ989209">
    <property type="protein sequence ID" value="RKP27427.1"/>
    <property type="molecule type" value="Genomic_DNA"/>
</dbReference>
<dbReference type="InterPro" id="IPR039058">
    <property type="entry name" value="Yippee_fam"/>
</dbReference>
<dbReference type="InterPro" id="IPR034751">
    <property type="entry name" value="Yippee"/>
</dbReference>
<proteinExistence type="inferred from homology"/>
<evidence type="ECO:0000313" key="7">
    <source>
        <dbReference type="Proteomes" id="UP000278143"/>
    </source>
</evidence>
<name>A0A4P9Z4C8_9FUNG</name>
<evidence type="ECO:0000256" key="1">
    <source>
        <dbReference type="ARBA" id="ARBA00005613"/>
    </source>
</evidence>
<dbReference type="AlphaFoldDB" id="A0A4P9Z4C8"/>
<organism evidence="6 7">
    <name type="scientific">Syncephalis pseudoplumigaleata</name>
    <dbReference type="NCBI Taxonomy" id="1712513"/>
    <lineage>
        <taxon>Eukaryota</taxon>
        <taxon>Fungi</taxon>
        <taxon>Fungi incertae sedis</taxon>
        <taxon>Zoopagomycota</taxon>
        <taxon>Zoopagomycotina</taxon>
        <taxon>Zoopagomycetes</taxon>
        <taxon>Zoopagales</taxon>
        <taxon>Piptocephalidaceae</taxon>
        <taxon>Syncephalis</taxon>
    </lineage>
</organism>
<protein>
    <recommendedName>
        <fullName evidence="4">Protein yippee-like</fullName>
    </recommendedName>
</protein>
<keyword evidence="2" id="KW-0479">Metal-binding</keyword>
<evidence type="ECO:0000313" key="6">
    <source>
        <dbReference type="EMBL" id="RKP27427.1"/>
    </source>
</evidence>
<dbReference type="GO" id="GO:0046872">
    <property type="term" value="F:metal ion binding"/>
    <property type="evidence" value="ECO:0007669"/>
    <property type="project" value="UniProtKB-KW"/>
</dbReference>